<comment type="similarity">
    <text evidence="1 6">Belongs to the sigma-70 factor family. ECF subfamily.</text>
</comment>
<dbReference type="Proteomes" id="UP000291469">
    <property type="component" value="Chromosome"/>
</dbReference>
<dbReference type="InterPro" id="IPR007627">
    <property type="entry name" value="RNA_pol_sigma70_r2"/>
</dbReference>
<dbReference type="PANTHER" id="PTHR43133">
    <property type="entry name" value="RNA POLYMERASE ECF-TYPE SIGMA FACTO"/>
    <property type="match status" value="1"/>
</dbReference>
<reference evidence="9 10" key="1">
    <citation type="submission" date="2019-01" db="EMBL/GenBank/DDBJ databases">
        <title>Egibacter rhizosphaerae EGI 80759T.</title>
        <authorList>
            <person name="Chen D.-D."/>
            <person name="Tian Y."/>
            <person name="Jiao J.-Y."/>
            <person name="Zhang X.-T."/>
            <person name="Zhang Y.-G."/>
            <person name="Zhang Y."/>
            <person name="Xiao M."/>
            <person name="Shu W.-S."/>
            <person name="Li W.-J."/>
        </authorList>
    </citation>
    <scope>NUCLEOTIDE SEQUENCE [LARGE SCALE GENOMIC DNA]</scope>
    <source>
        <strain evidence="9 10">EGI 80759</strain>
    </source>
</reference>
<evidence type="ECO:0000256" key="5">
    <source>
        <dbReference type="ARBA" id="ARBA00023163"/>
    </source>
</evidence>
<dbReference type="Gene3D" id="1.10.1740.10">
    <property type="match status" value="1"/>
</dbReference>
<evidence type="ECO:0000256" key="6">
    <source>
        <dbReference type="RuleBase" id="RU000716"/>
    </source>
</evidence>
<dbReference type="CDD" id="cd06171">
    <property type="entry name" value="Sigma70_r4"/>
    <property type="match status" value="1"/>
</dbReference>
<proteinExistence type="inferred from homology"/>
<dbReference type="PROSITE" id="PS01063">
    <property type="entry name" value="SIGMA70_ECF"/>
    <property type="match status" value="1"/>
</dbReference>
<evidence type="ECO:0000259" key="8">
    <source>
        <dbReference type="Pfam" id="PF04545"/>
    </source>
</evidence>
<evidence type="ECO:0000256" key="3">
    <source>
        <dbReference type="ARBA" id="ARBA00023082"/>
    </source>
</evidence>
<dbReference type="AlphaFoldDB" id="A0A411YFY8"/>
<dbReference type="SUPFAM" id="SSF88659">
    <property type="entry name" value="Sigma3 and sigma4 domains of RNA polymerase sigma factors"/>
    <property type="match status" value="1"/>
</dbReference>
<dbReference type="InterPro" id="IPR013324">
    <property type="entry name" value="RNA_pol_sigma_r3/r4-like"/>
</dbReference>
<feature type="domain" description="RNA polymerase sigma-70 region 4" evidence="8">
    <location>
        <begin position="150"/>
        <end position="197"/>
    </location>
</feature>
<evidence type="ECO:0000313" key="9">
    <source>
        <dbReference type="EMBL" id="QBI20057.1"/>
    </source>
</evidence>
<evidence type="ECO:0000256" key="1">
    <source>
        <dbReference type="ARBA" id="ARBA00010641"/>
    </source>
</evidence>
<dbReference type="EMBL" id="CP036402">
    <property type="protein sequence ID" value="QBI20057.1"/>
    <property type="molecule type" value="Genomic_DNA"/>
</dbReference>
<feature type="domain" description="RNA polymerase sigma-70 region 2" evidence="7">
    <location>
        <begin position="51"/>
        <end position="117"/>
    </location>
</feature>
<dbReference type="KEGG" id="erz:ER308_11120"/>
<dbReference type="Pfam" id="PF04545">
    <property type="entry name" value="Sigma70_r4"/>
    <property type="match status" value="1"/>
</dbReference>
<keyword evidence="3 6" id="KW-0731">Sigma factor</keyword>
<dbReference type="InterPro" id="IPR013325">
    <property type="entry name" value="RNA_pol_sigma_r2"/>
</dbReference>
<dbReference type="GO" id="GO:0016987">
    <property type="term" value="F:sigma factor activity"/>
    <property type="evidence" value="ECO:0007669"/>
    <property type="project" value="UniProtKB-KW"/>
</dbReference>
<evidence type="ECO:0000256" key="4">
    <source>
        <dbReference type="ARBA" id="ARBA00023125"/>
    </source>
</evidence>
<gene>
    <name evidence="9" type="ORF">ER308_11120</name>
</gene>
<keyword evidence="5 6" id="KW-0804">Transcription</keyword>
<dbReference type="InterPro" id="IPR000838">
    <property type="entry name" value="RNA_pol_sigma70_ECF_CS"/>
</dbReference>
<evidence type="ECO:0000313" key="10">
    <source>
        <dbReference type="Proteomes" id="UP000291469"/>
    </source>
</evidence>
<keyword evidence="4 6" id="KW-0238">DNA-binding</keyword>
<dbReference type="SUPFAM" id="SSF88946">
    <property type="entry name" value="Sigma2 domain of RNA polymerase sigma factors"/>
    <property type="match status" value="1"/>
</dbReference>
<keyword evidence="10" id="KW-1185">Reference proteome</keyword>
<protein>
    <recommendedName>
        <fullName evidence="6">RNA polymerase sigma factor</fullName>
    </recommendedName>
</protein>
<keyword evidence="2 6" id="KW-0805">Transcription regulation</keyword>
<dbReference type="InterPro" id="IPR007630">
    <property type="entry name" value="RNA_pol_sigma70_r4"/>
</dbReference>
<dbReference type="PANTHER" id="PTHR43133:SF62">
    <property type="entry name" value="RNA POLYMERASE SIGMA FACTOR SIGZ"/>
    <property type="match status" value="1"/>
</dbReference>
<dbReference type="GO" id="GO:0003677">
    <property type="term" value="F:DNA binding"/>
    <property type="evidence" value="ECO:0007669"/>
    <property type="project" value="UniProtKB-KW"/>
</dbReference>
<dbReference type="NCBIfam" id="TIGR02937">
    <property type="entry name" value="sigma70-ECF"/>
    <property type="match status" value="1"/>
</dbReference>
<dbReference type="GO" id="GO:0006352">
    <property type="term" value="P:DNA-templated transcription initiation"/>
    <property type="evidence" value="ECO:0007669"/>
    <property type="project" value="InterPro"/>
</dbReference>
<dbReference type="InterPro" id="IPR039425">
    <property type="entry name" value="RNA_pol_sigma-70-like"/>
</dbReference>
<dbReference type="OrthoDB" id="9811152at2"/>
<organism evidence="9 10">
    <name type="scientific">Egibacter rhizosphaerae</name>
    <dbReference type="NCBI Taxonomy" id="1670831"/>
    <lineage>
        <taxon>Bacteria</taxon>
        <taxon>Bacillati</taxon>
        <taxon>Actinomycetota</taxon>
        <taxon>Nitriliruptoria</taxon>
        <taxon>Egibacterales</taxon>
        <taxon>Egibacteraceae</taxon>
        <taxon>Egibacter</taxon>
    </lineage>
</organism>
<accession>A0A411YFY8</accession>
<name>A0A411YFY8_9ACTN</name>
<dbReference type="InterPro" id="IPR036388">
    <property type="entry name" value="WH-like_DNA-bd_sf"/>
</dbReference>
<sequence length="208" mass="23249">MTPTRTTGTARARWTPATEAGEVDAVQRERSEQARLVAGVAEGDRGALAALYDAYAGPLYGFALRRLGDAALAEELVQQVLLQVWRHAGRYDPQRGSVRTWIMAIARNATVDLHRRRPADRPTWPLPDRAVPDENDELEHLLQAEMVRAALERLSHEHRRVLELVYFRGCSQAEAAEQLGLPLGTVKSRTYYALKAFRLALEELGEAP</sequence>
<dbReference type="Gene3D" id="1.10.10.10">
    <property type="entry name" value="Winged helix-like DNA-binding domain superfamily/Winged helix DNA-binding domain"/>
    <property type="match status" value="1"/>
</dbReference>
<evidence type="ECO:0000259" key="7">
    <source>
        <dbReference type="Pfam" id="PF04542"/>
    </source>
</evidence>
<dbReference type="Pfam" id="PF04542">
    <property type="entry name" value="Sigma70_r2"/>
    <property type="match status" value="1"/>
</dbReference>
<evidence type="ECO:0000256" key="2">
    <source>
        <dbReference type="ARBA" id="ARBA00023015"/>
    </source>
</evidence>
<dbReference type="InterPro" id="IPR014284">
    <property type="entry name" value="RNA_pol_sigma-70_dom"/>
</dbReference>